<keyword evidence="15" id="KW-1185">Reference proteome</keyword>
<dbReference type="GO" id="GO:0043410">
    <property type="term" value="P:positive regulation of MAPK cascade"/>
    <property type="evidence" value="ECO:0007669"/>
    <property type="project" value="TreeGrafter"/>
</dbReference>
<comment type="similarity">
    <text evidence="11">Belongs to the G-protein coupled receptor 1 family.</text>
</comment>
<evidence type="ECO:0000256" key="2">
    <source>
        <dbReference type="ARBA" id="ARBA00022475"/>
    </source>
</evidence>
<feature type="transmembrane region" description="Helical" evidence="12">
    <location>
        <begin position="125"/>
        <end position="147"/>
    </location>
</feature>
<evidence type="ECO:0000259" key="13">
    <source>
        <dbReference type="PROSITE" id="PS50262"/>
    </source>
</evidence>
<keyword evidence="5 11" id="KW-0297">G-protein coupled receptor</keyword>
<dbReference type="SUPFAM" id="SSF81321">
    <property type="entry name" value="Family A G protein-coupled receptor-like"/>
    <property type="match status" value="1"/>
</dbReference>
<dbReference type="PANTHER" id="PTHR24248:SF191">
    <property type="entry name" value="5-HYDROXYTRYPTAMINE RECEPTOR 1A"/>
    <property type="match status" value="1"/>
</dbReference>
<name>A0A8T0AR71_SILME</name>
<proteinExistence type="inferred from homology"/>
<dbReference type="PROSITE" id="PS50262">
    <property type="entry name" value="G_PROTEIN_RECEP_F1_2"/>
    <property type="match status" value="1"/>
</dbReference>
<sequence length="340" mass="38437">SFASLSALSSSPLFCSEFSSCLPSWGTRVIASIALERSLQNVANYLIGSLAITDLMVSVLVLPMAALYQVLDTWTLGQKICDLFIALDVLCCTSSILHLCAIALDRYWTITDPIDYVNKRTPKRAAVLISLTWTVGFSISIPLMLGWRKVEDRSEPNACSISQDPVYTVYSTFGAFYLPLIFMLVLYGCILRAARFHIRKNAGKRCSVCARIPEYDQLTVSFNAHGVAEFRSKLMEMRSENHKCHVLPLSNASLSQHEPRRSTGTKRKTLLAIIIGTFILCWLRFFTVVLVLPFCKTRCSMPDWLVDVINWLSYSNSLLNPVIYTYFNKDFQNTFKKMLK</sequence>
<dbReference type="AlphaFoldDB" id="A0A8T0AR71"/>
<evidence type="ECO:0000256" key="8">
    <source>
        <dbReference type="ARBA" id="ARBA00023170"/>
    </source>
</evidence>
<feature type="non-terminal residue" evidence="14">
    <location>
        <position position="1"/>
    </location>
</feature>
<keyword evidence="8 11" id="KW-0675">Receptor</keyword>
<keyword evidence="4 12" id="KW-1133">Transmembrane helix</keyword>
<dbReference type="InterPro" id="IPR017452">
    <property type="entry name" value="GPCR_Rhodpsn_7TM"/>
</dbReference>
<evidence type="ECO:0000256" key="4">
    <source>
        <dbReference type="ARBA" id="ARBA00022989"/>
    </source>
</evidence>
<evidence type="ECO:0000256" key="5">
    <source>
        <dbReference type="ARBA" id="ARBA00023040"/>
    </source>
</evidence>
<evidence type="ECO:0000256" key="11">
    <source>
        <dbReference type="RuleBase" id="RU000688"/>
    </source>
</evidence>
<evidence type="ECO:0000256" key="3">
    <source>
        <dbReference type="ARBA" id="ARBA00022692"/>
    </source>
</evidence>
<dbReference type="PANTHER" id="PTHR24248">
    <property type="entry name" value="ADRENERGIC RECEPTOR-RELATED G-PROTEIN COUPLED RECEPTOR"/>
    <property type="match status" value="1"/>
</dbReference>
<feature type="non-terminal residue" evidence="14">
    <location>
        <position position="340"/>
    </location>
</feature>
<keyword evidence="7" id="KW-1015">Disulfide bond</keyword>
<evidence type="ECO:0000313" key="14">
    <source>
        <dbReference type="EMBL" id="KAF7694788.1"/>
    </source>
</evidence>
<dbReference type="Gene3D" id="1.20.1070.10">
    <property type="entry name" value="Rhodopsin 7-helix transmembrane proteins"/>
    <property type="match status" value="1"/>
</dbReference>
<dbReference type="InterPro" id="IPR002231">
    <property type="entry name" value="5HT_rcpt"/>
</dbReference>
<dbReference type="GO" id="GO:0004993">
    <property type="term" value="F:G protein-coupled serotonin receptor activity"/>
    <property type="evidence" value="ECO:0007669"/>
    <property type="project" value="InterPro"/>
</dbReference>
<accession>A0A8T0AR71</accession>
<feature type="domain" description="G-protein coupled receptors family 1 profile" evidence="13">
    <location>
        <begin position="25"/>
        <end position="324"/>
    </location>
</feature>
<dbReference type="GO" id="GO:0071881">
    <property type="term" value="P:adenylate cyclase-inhibiting adrenergic receptor signaling pathway"/>
    <property type="evidence" value="ECO:0007669"/>
    <property type="project" value="UniProtKB-ARBA"/>
</dbReference>
<dbReference type="GO" id="GO:0071880">
    <property type="term" value="P:adenylate cyclase-activating adrenergic receptor signaling pathway"/>
    <property type="evidence" value="ECO:0007669"/>
    <property type="project" value="TreeGrafter"/>
</dbReference>
<dbReference type="GO" id="GO:0004938">
    <property type="term" value="F:alpha2-adrenergic receptor activity"/>
    <property type="evidence" value="ECO:0007669"/>
    <property type="project" value="UniProtKB-ARBA"/>
</dbReference>
<reference evidence="14" key="1">
    <citation type="submission" date="2020-08" db="EMBL/GenBank/DDBJ databases">
        <title>Chromosome-level assembly of Southern catfish (Silurus meridionalis) provides insights into visual adaptation to the nocturnal and benthic lifestyles.</title>
        <authorList>
            <person name="Zhang Y."/>
            <person name="Wang D."/>
            <person name="Peng Z."/>
        </authorList>
    </citation>
    <scope>NUCLEOTIDE SEQUENCE</scope>
    <source>
        <strain evidence="14">SWU-2019-XX</strain>
        <tissue evidence="14">Muscle</tissue>
    </source>
</reference>
<organism evidence="14 15">
    <name type="scientific">Silurus meridionalis</name>
    <name type="common">Southern catfish</name>
    <name type="synonym">Silurus soldatovi meridionalis</name>
    <dbReference type="NCBI Taxonomy" id="175797"/>
    <lineage>
        <taxon>Eukaryota</taxon>
        <taxon>Metazoa</taxon>
        <taxon>Chordata</taxon>
        <taxon>Craniata</taxon>
        <taxon>Vertebrata</taxon>
        <taxon>Euteleostomi</taxon>
        <taxon>Actinopterygii</taxon>
        <taxon>Neopterygii</taxon>
        <taxon>Teleostei</taxon>
        <taxon>Ostariophysi</taxon>
        <taxon>Siluriformes</taxon>
        <taxon>Siluridae</taxon>
        <taxon>Silurus</taxon>
    </lineage>
</organism>
<evidence type="ECO:0000256" key="12">
    <source>
        <dbReference type="SAM" id="Phobius"/>
    </source>
</evidence>
<dbReference type="EMBL" id="JABFDY010000017">
    <property type="protein sequence ID" value="KAF7694788.1"/>
    <property type="molecule type" value="Genomic_DNA"/>
</dbReference>
<dbReference type="InterPro" id="IPR000276">
    <property type="entry name" value="GPCR_Rhodpsn"/>
</dbReference>
<feature type="transmembrane region" description="Helical" evidence="12">
    <location>
        <begin position="270"/>
        <end position="292"/>
    </location>
</feature>
<keyword evidence="3 11" id="KW-0812">Transmembrane</keyword>
<evidence type="ECO:0000256" key="7">
    <source>
        <dbReference type="ARBA" id="ARBA00023157"/>
    </source>
</evidence>
<gene>
    <name evidence="14" type="ORF">HF521_006511</name>
</gene>
<keyword evidence="9" id="KW-0325">Glycoprotein</keyword>
<evidence type="ECO:0000313" key="15">
    <source>
        <dbReference type="Proteomes" id="UP000606274"/>
    </source>
</evidence>
<keyword evidence="2" id="KW-1003">Cell membrane</keyword>
<evidence type="ECO:0000256" key="9">
    <source>
        <dbReference type="ARBA" id="ARBA00023180"/>
    </source>
</evidence>
<evidence type="ECO:0000256" key="1">
    <source>
        <dbReference type="ARBA" id="ARBA00004651"/>
    </source>
</evidence>
<keyword evidence="10 11" id="KW-0807">Transducer</keyword>
<feature type="transmembrane region" description="Helical" evidence="12">
    <location>
        <begin position="83"/>
        <end position="104"/>
    </location>
</feature>
<comment type="caution">
    <text evidence="14">The sequence shown here is derived from an EMBL/GenBank/DDBJ whole genome shotgun (WGS) entry which is preliminary data.</text>
</comment>
<evidence type="ECO:0000256" key="6">
    <source>
        <dbReference type="ARBA" id="ARBA00023136"/>
    </source>
</evidence>
<evidence type="ECO:0000256" key="10">
    <source>
        <dbReference type="ARBA" id="ARBA00023224"/>
    </source>
</evidence>
<dbReference type="Pfam" id="PF00001">
    <property type="entry name" value="7tm_1"/>
    <property type="match status" value="1"/>
</dbReference>
<dbReference type="PRINTS" id="PR01101">
    <property type="entry name" value="5HTRECEPTOR"/>
</dbReference>
<feature type="transmembrane region" description="Helical" evidence="12">
    <location>
        <begin position="45"/>
        <end position="71"/>
    </location>
</feature>
<dbReference type="GO" id="GO:0005886">
    <property type="term" value="C:plasma membrane"/>
    <property type="evidence" value="ECO:0007669"/>
    <property type="project" value="UniProtKB-SubCell"/>
</dbReference>
<feature type="transmembrane region" description="Helical" evidence="12">
    <location>
        <begin position="167"/>
        <end position="190"/>
    </location>
</feature>
<keyword evidence="6 12" id="KW-0472">Membrane</keyword>
<comment type="subcellular location">
    <subcellularLocation>
        <location evidence="1">Cell membrane</location>
        <topology evidence="1">Multi-pass membrane protein</topology>
    </subcellularLocation>
</comment>
<dbReference type="PROSITE" id="PS00237">
    <property type="entry name" value="G_PROTEIN_RECEP_F1_1"/>
    <property type="match status" value="1"/>
</dbReference>
<dbReference type="PRINTS" id="PR00237">
    <property type="entry name" value="GPCRRHODOPSN"/>
</dbReference>
<dbReference type="Proteomes" id="UP000606274">
    <property type="component" value="Unassembled WGS sequence"/>
</dbReference>
<protein>
    <recommendedName>
        <fullName evidence="13">G-protein coupled receptors family 1 profile domain-containing protein</fullName>
    </recommendedName>
</protein>